<sequence length="203" mass="22688">MAHWAVKTDEELDMLCLRMMLLRAFGLCEFFAGHGHVGRSAKFAYYSTAQLDINYGKMTVRKGKQNSFDMTTAAGLALCIWVLLNANPSGFLALFAVVCTSFSAINVGTSKRTPATPWGNCALPHVQVGNCLLSRVVLLQYLVTCLGGTWATEQPSSSRLPWYPRWEEFMLRVRAWRVGWWARHYGALSPQLALTKTSKFSVV</sequence>
<dbReference type="Proteomes" id="UP001152797">
    <property type="component" value="Unassembled WGS sequence"/>
</dbReference>
<evidence type="ECO:0000313" key="3">
    <source>
        <dbReference type="EMBL" id="CAL1140392.1"/>
    </source>
</evidence>
<reference evidence="3" key="2">
    <citation type="submission" date="2024-04" db="EMBL/GenBank/DDBJ databases">
        <authorList>
            <person name="Chen Y."/>
            <person name="Shah S."/>
            <person name="Dougan E. K."/>
            <person name="Thang M."/>
            <person name="Chan C."/>
        </authorList>
    </citation>
    <scope>NUCLEOTIDE SEQUENCE [LARGE SCALE GENOMIC DNA]</scope>
</reference>
<accession>A0A9P1C7M1</accession>
<organism evidence="2">
    <name type="scientific">Cladocopium goreaui</name>
    <dbReference type="NCBI Taxonomy" id="2562237"/>
    <lineage>
        <taxon>Eukaryota</taxon>
        <taxon>Sar</taxon>
        <taxon>Alveolata</taxon>
        <taxon>Dinophyceae</taxon>
        <taxon>Suessiales</taxon>
        <taxon>Symbiodiniaceae</taxon>
        <taxon>Cladocopium</taxon>
    </lineage>
</organism>
<protein>
    <submittedName>
        <fullName evidence="2">Uncharacterized protein</fullName>
    </submittedName>
</protein>
<keyword evidence="4" id="KW-1185">Reference proteome</keyword>
<dbReference type="EMBL" id="CAMXCT010001125">
    <property type="protein sequence ID" value="CAI3987017.1"/>
    <property type="molecule type" value="Genomic_DNA"/>
</dbReference>
<dbReference type="EMBL" id="CAMXCT020001125">
    <property type="protein sequence ID" value="CAL1140392.1"/>
    <property type="molecule type" value="Genomic_DNA"/>
</dbReference>
<keyword evidence="1" id="KW-0812">Transmembrane</keyword>
<reference evidence="2" key="1">
    <citation type="submission" date="2022-10" db="EMBL/GenBank/DDBJ databases">
        <authorList>
            <person name="Chen Y."/>
            <person name="Dougan E. K."/>
            <person name="Chan C."/>
            <person name="Rhodes N."/>
            <person name="Thang M."/>
        </authorList>
    </citation>
    <scope>NUCLEOTIDE SEQUENCE</scope>
</reference>
<keyword evidence="1" id="KW-0472">Membrane</keyword>
<dbReference type="AlphaFoldDB" id="A0A9P1C7M1"/>
<keyword evidence="1" id="KW-1133">Transmembrane helix</keyword>
<feature type="transmembrane region" description="Helical" evidence="1">
    <location>
        <begin position="90"/>
        <end position="108"/>
    </location>
</feature>
<name>A0A9P1C7M1_9DINO</name>
<evidence type="ECO:0000313" key="2">
    <source>
        <dbReference type="EMBL" id="CAI3987017.1"/>
    </source>
</evidence>
<dbReference type="OrthoDB" id="486984at2759"/>
<dbReference type="EMBL" id="CAMXCT030001125">
    <property type="protein sequence ID" value="CAL4774329.1"/>
    <property type="molecule type" value="Genomic_DNA"/>
</dbReference>
<gene>
    <name evidence="2" type="ORF">C1SCF055_LOCUS14325</name>
</gene>
<feature type="transmembrane region" description="Helical" evidence="1">
    <location>
        <begin position="67"/>
        <end position="84"/>
    </location>
</feature>
<evidence type="ECO:0000256" key="1">
    <source>
        <dbReference type="SAM" id="Phobius"/>
    </source>
</evidence>
<evidence type="ECO:0000313" key="4">
    <source>
        <dbReference type="Proteomes" id="UP001152797"/>
    </source>
</evidence>
<proteinExistence type="predicted"/>
<comment type="caution">
    <text evidence="2">The sequence shown here is derived from an EMBL/GenBank/DDBJ whole genome shotgun (WGS) entry which is preliminary data.</text>
</comment>